<keyword evidence="3" id="KW-1185">Reference proteome</keyword>
<feature type="region of interest" description="Disordered" evidence="1">
    <location>
        <begin position="1"/>
        <end position="29"/>
    </location>
</feature>
<dbReference type="Gene3D" id="3.30.1310.10">
    <property type="entry name" value="Nucleoid-associated protein YbaB-like domain"/>
    <property type="match status" value="1"/>
</dbReference>
<dbReference type="Pfam" id="PF02575">
    <property type="entry name" value="YbaB_DNA_bd"/>
    <property type="match status" value="1"/>
</dbReference>
<sequence length="140" mass="15329">MRQSQERVARIASMREQAGALTGTAETPDGRIKVTCTADDPLAELRIDPRAMRMASDDLAAAIRETARRALADRDRQVEKLAAQEYGDDNPLDLLNNGERLQQTLSEVQGMFSKAGRDARSLIDQLQQHLGGKDQPGGAK</sequence>
<dbReference type="Proteomes" id="UP001596074">
    <property type="component" value="Unassembled WGS sequence"/>
</dbReference>
<gene>
    <name evidence="2" type="ORF">ACFPZN_22450</name>
</gene>
<dbReference type="InterPro" id="IPR004401">
    <property type="entry name" value="YbaB/EbfC"/>
</dbReference>
<organism evidence="2 3">
    <name type="scientific">Actinomadura rugatobispora</name>
    <dbReference type="NCBI Taxonomy" id="1994"/>
    <lineage>
        <taxon>Bacteria</taxon>
        <taxon>Bacillati</taxon>
        <taxon>Actinomycetota</taxon>
        <taxon>Actinomycetes</taxon>
        <taxon>Streptosporangiales</taxon>
        <taxon>Thermomonosporaceae</taxon>
        <taxon>Actinomadura</taxon>
    </lineage>
</organism>
<accession>A0ABW0ZYK1</accession>
<evidence type="ECO:0000313" key="2">
    <source>
        <dbReference type="EMBL" id="MFC5748390.1"/>
    </source>
</evidence>
<evidence type="ECO:0000256" key="1">
    <source>
        <dbReference type="SAM" id="MobiDB-lite"/>
    </source>
</evidence>
<dbReference type="RefSeq" id="WP_378284047.1">
    <property type="nucleotide sequence ID" value="NZ_JBHSON010000031.1"/>
</dbReference>
<dbReference type="SUPFAM" id="SSF82607">
    <property type="entry name" value="YbaB-like"/>
    <property type="match status" value="1"/>
</dbReference>
<evidence type="ECO:0000313" key="3">
    <source>
        <dbReference type="Proteomes" id="UP001596074"/>
    </source>
</evidence>
<protein>
    <submittedName>
        <fullName evidence="2">YbaB/EbfC family nucleoid-associated protein</fullName>
    </submittedName>
</protein>
<name>A0ABW0ZYK1_9ACTN</name>
<proteinExistence type="predicted"/>
<comment type="caution">
    <text evidence="2">The sequence shown here is derived from an EMBL/GenBank/DDBJ whole genome shotgun (WGS) entry which is preliminary data.</text>
</comment>
<dbReference type="InterPro" id="IPR036894">
    <property type="entry name" value="YbaB-like_sf"/>
</dbReference>
<reference evidence="3" key="1">
    <citation type="journal article" date="2019" name="Int. J. Syst. Evol. Microbiol.">
        <title>The Global Catalogue of Microorganisms (GCM) 10K type strain sequencing project: providing services to taxonomists for standard genome sequencing and annotation.</title>
        <authorList>
            <consortium name="The Broad Institute Genomics Platform"/>
            <consortium name="The Broad Institute Genome Sequencing Center for Infectious Disease"/>
            <person name="Wu L."/>
            <person name="Ma J."/>
        </authorList>
    </citation>
    <scope>NUCLEOTIDE SEQUENCE [LARGE SCALE GENOMIC DNA]</scope>
    <source>
        <strain evidence="3">KCTC 42087</strain>
    </source>
</reference>
<dbReference type="EMBL" id="JBHSON010000031">
    <property type="protein sequence ID" value="MFC5748390.1"/>
    <property type="molecule type" value="Genomic_DNA"/>
</dbReference>